<protein>
    <submittedName>
        <fullName evidence="1">Uncharacterized protein</fullName>
    </submittedName>
</protein>
<gene>
    <name evidence="1" type="ORF">NTEN_LOCUS380</name>
</gene>
<keyword evidence="2" id="KW-1185">Reference proteome</keyword>
<organism evidence="1 2">
    <name type="scientific">Nesidiocoris tenuis</name>
    <dbReference type="NCBI Taxonomy" id="355587"/>
    <lineage>
        <taxon>Eukaryota</taxon>
        <taxon>Metazoa</taxon>
        <taxon>Ecdysozoa</taxon>
        <taxon>Arthropoda</taxon>
        <taxon>Hexapoda</taxon>
        <taxon>Insecta</taxon>
        <taxon>Pterygota</taxon>
        <taxon>Neoptera</taxon>
        <taxon>Paraneoptera</taxon>
        <taxon>Hemiptera</taxon>
        <taxon>Heteroptera</taxon>
        <taxon>Panheteroptera</taxon>
        <taxon>Cimicomorpha</taxon>
        <taxon>Miridae</taxon>
        <taxon>Dicyphina</taxon>
        <taxon>Nesidiocoris</taxon>
    </lineage>
</organism>
<sequence>MEAYHLGSTRTFFSNHRKLMRTTKHGILGIRKKSSKKNRLEQRNASLDRKVNTCLDSLGTGLRAYSILVYLYRELSEKSDNAGTRGHGRGVHMLLCSCQEPPLLGAQYLPKTLLKLAVIWSPRGRSQYFHLLCKYGSKKRAFKLTYRGGRARPGQLRLSGEKPTPGLERLVLTHSEPGSYETSQFYGFGPKFHVLCINWYGLKYTKNCAFK</sequence>
<reference evidence="1 2" key="1">
    <citation type="submission" date="2020-02" db="EMBL/GenBank/DDBJ databases">
        <authorList>
            <person name="Ferguson B K."/>
        </authorList>
    </citation>
    <scope>NUCLEOTIDE SEQUENCE [LARGE SCALE GENOMIC DNA]</scope>
</reference>
<dbReference type="Proteomes" id="UP000479000">
    <property type="component" value="Unassembled WGS sequence"/>
</dbReference>
<evidence type="ECO:0000313" key="1">
    <source>
        <dbReference type="EMBL" id="CAA9993404.1"/>
    </source>
</evidence>
<name>A0A6H5FV43_9HEMI</name>
<accession>A0A6H5FV43</accession>
<dbReference type="AlphaFoldDB" id="A0A6H5FV43"/>
<evidence type="ECO:0000313" key="2">
    <source>
        <dbReference type="Proteomes" id="UP000479000"/>
    </source>
</evidence>
<proteinExistence type="predicted"/>
<dbReference type="EMBL" id="CADCXU010000405">
    <property type="protein sequence ID" value="CAA9993404.1"/>
    <property type="molecule type" value="Genomic_DNA"/>
</dbReference>